<name>A0ACC4DM54_PURLI</name>
<evidence type="ECO:0000313" key="2">
    <source>
        <dbReference type="Proteomes" id="UP001638806"/>
    </source>
</evidence>
<evidence type="ECO:0000313" key="1">
    <source>
        <dbReference type="EMBL" id="KAL3957465.1"/>
    </source>
</evidence>
<gene>
    <name evidence="1" type="ORF">ACCO45_008043</name>
</gene>
<comment type="caution">
    <text evidence="1">The sequence shown here is derived from an EMBL/GenBank/DDBJ whole genome shotgun (WGS) entry which is preliminary data.</text>
</comment>
<proteinExistence type="predicted"/>
<accession>A0ACC4DM54</accession>
<sequence length="154" mass="18115">MNFHNRYGDDLILEDVWGTPGKNGEGEWKKRLRRDEFQVLRDSSLCDVKMFFSLEEFVLYAQWVLKNFGGLNAEDDNTPGQAYSLLLANCQSFSKQLIRKMRKDFGWTSPKRLEHRFVLGDLEKEIRKGIMHDLTVRDIRAVSAVLRTRWTPFI</sequence>
<organism evidence="1 2">
    <name type="scientific">Purpureocillium lilacinum</name>
    <name type="common">Paecilomyces lilacinus</name>
    <dbReference type="NCBI Taxonomy" id="33203"/>
    <lineage>
        <taxon>Eukaryota</taxon>
        <taxon>Fungi</taxon>
        <taxon>Dikarya</taxon>
        <taxon>Ascomycota</taxon>
        <taxon>Pezizomycotina</taxon>
        <taxon>Sordariomycetes</taxon>
        <taxon>Hypocreomycetidae</taxon>
        <taxon>Hypocreales</taxon>
        <taxon>Ophiocordycipitaceae</taxon>
        <taxon>Purpureocillium</taxon>
    </lineage>
</organism>
<protein>
    <submittedName>
        <fullName evidence="1">Uncharacterized protein</fullName>
    </submittedName>
</protein>
<reference evidence="1" key="1">
    <citation type="submission" date="2024-12" db="EMBL/GenBank/DDBJ databases">
        <title>Comparative genomics and development of molecular markers within Purpureocillium lilacinum and among Purpureocillium species.</title>
        <authorList>
            <person name="Yeh Z.-Y."/>
            <person name="Ni N.-T."/>
            <person name="Lo P.-H."/>
            <person name="Mushyakhwo K."/>
            <person name="Lin C.-F."/>
            <person name="Nai Y.-S."/>
        </authorList>
    </citation>
    <scope>NUCLEOTIDE SEQUENCE</scope>
    <source>
        <strain evidence="1">NCHU-NPUST-175</strain>
    </source>
</reference>
<dbReference type="Proteomes" id="UP001638806">
    <property type="component" value="Unassembled WGS sequence"/>
</dbReference>
<keyword evidence="2" id="KW-1185">Reference proteome</keyword>
<dbReference type="EMBL" id="JBGNUJ010000007">
    <property type="protein sequence ID" value="KAL3957465.1"/>
    <property type="molecule type" value="Genomic_DNA"/>
</dbReference>